<comment type="caution">
    <text evidence="1">The sequence shown here is derived from an EMBL/GenBank/DDBJ whole genome shotgun (WGS) entry which is preliminary data.</text>
</comment>
<accession>A0A024P777</accession>
<dbReference type="EMBL" id="CCDI010000003">
    <property type="protein sequence ID" value="CDQ24172.1"/>
    <property type="molecule type" value="Genomic_DNA"/>
</dbReference>
<evidence type="ECO:0000313" key="1">
    <source>
        <dbReference type="EMBL" id="CDQ24172.1"/>
    </source>
</evidence>
<sequence length="60" mass="6952">MYICMALLSWAKKSDVELTVVTEKQMTWEDEELLTAYYCINHNLHLPIELSESMEPMAAS</sequence>
<reference evidence="2" key="1">
    <citation type="submission" date="2014-03" db="EMBL/GenBank/DDBJ databases">
        <authorList>
            <person name="Urmite Genomes U."/>
        </authorList>
    </citation>
    <scope>NUCLEOTIDE SEQUENCE [LARGE SCALE GENOMIC DNA]</scope>
    <source>
        <strain evidence="2">HD-03</strain>
    </source>
</reference>
<gene>
    <name evidence="1" type="ORF">BN983_02440</name>
</gene>
<protein>
    <submittedName>
        <fullName evidence="1">Uncharacterized protein</fullName>
    </submittedName>
</protein>
<name>A0A024P777_9BACI</name>
<dbReference type="Proteomes" id="UP000028868">
    <property type="component" value="Unassembled WGS sequence"/>
</dbReference>
<keyword evidence="2" id="KW-1185">Reference proteome</keyword>
<organism evidence="1 2">
    <name type="scientific">Halobacillus karajensis</name>
    <dbReference type="NCBI Taxonomy" id="195088"/>
    <lineage>
        <taxon>Bacteria</taxon>
        <taxon>Bacillati</taxon>
        <taxon>Bacillota</taxon>
        <taxon>Bacilli</taxon>
        <taxon>Bacillales</taxon>
        <taxon>Bacillaceae</taxon>
        <taxon>Halobacillus</taxon>
    </lineage>
</organism>
<dbReference type="AlphaFoldDB" id="A0A024P777"/>
<proteinExistence type="predicted"/>
<reference evidence="1 2" key="2">
    <citation type="submission" date="2014-05" db="EMBL/GenBank/DDBJ databases">
        <title>Draft genome sequence of Halobacillus karajensis HK-03.</title>
        <authorList>
            <person name="Khelaifia S."/>
            <person name="Croce O."/>
            <person name="Lagier J.C."/>
            <person name="Raoult D."/>
        </authorList>
    </citation>
    <scope>NUCLEOTIDE SEQUENCE [LARGE SCALE GENOMIC DNA]</scope>
    <source>
        <strain evidence="1 2">HD-03</strain>
    </source>
</reference>
<evidence type="ECO:0000313" key="2">
    <source>
        <dbReference type="Proteomes" id="UP000028868"/>
    </source>
</evidence>